<evidence type="ECO:0000256" key="17">
    <source>
        <dbReference type="SAM" id="MobiDB-lite"/>
    </source>
</evidence>
<keyword evidence="2" id="KW-0645">Protease</keyword>
<dbReference type="InterPro" id="IPR056924">
    <property type="entry name" value="SH3_Tf2-1"/>
</dbReference>
<dbReference type="GO" id="GO:0003887">
    <property type="term" value="F:DNA-directed DNA polymerase activity"/>
    <property type="evidence" value="ECO:0007669"/>
    <property type="project" value="UniProtKB-KW"/>
</dbReference>
<dbReference type="VEuPathDB" id="FungiDB:BDEG_27815"/>
<dbReference type="Gene3D" id="1.10.340.70">
    <property type="match status" value="1"/>
</dbReference>
<evidence type="ECO:0000256" key="12">
    <source>
        <dbReference type="ARBA" id="ARBA00022918"/>
    </source>
</evidence>
<evidence type="ECO:0000256" key="14">
    <source>
        <dbReference type="ARBA" id="ARBA00023125"/>
    </source>
</evidence>
<dbReference type="SUPFAM" id="SSF53098">
    <property type="entry name" value="Ribonuclease H-like"/>
    <property type="match status" value="1"/>
</dbReference>
<dbReference type="GO" id="GO:0004190">
    <property type="term" value="F:aspartic-type endopeptidase activity"/>
    <property type="evidence" value="ECO:0007669"/>
    <property type="project" value="UniProtKB-KW"/>
</dbReference>
<dbReference type="GO" id="GO:0003964">
    <property type="term" value="F:RNA-directed DNA polymerase activity"/>
    <property type="evidence" value="ECO:0007669"/>
    <property type="project" value="UniProtKB-KW"/>
</dbReference>
<dbReference type="FunFam" id="1.10.340.70:FF:000001">
    <property type="entry name" value="Retrovirus-related Pol polyprotein from transposon gypsy-like Protein"/>
    <property type="match status" value="1"/>
</dbReference>
<evidence type="ECO:0000259" key="19">
    <source>
        <dbReference type="PROSITE" id="PS50878"/>
    </source>
</evidence>
<evidence type="ECO:0000256" key="1">
    <source>
        <dbReference type="ARBA" id="ARBA00012493"/>
    </source>
</evidence>
<dbReference type="Pfam" id="PF24626">
    <property type="entry name" value="SH3_Tf2-1"/>
    <property type="match status" value="1"/>
</dbReference>
<evidence type="ECO:0000256" key="7">
    <source>
        <dbReference type="ARBA" id="ARBA00022750"/>
    </source>
</evidence>
<evidence type="ECO:0000256" key="8">
    <source>
        <dbReference type="ARBA" id="ARBA00022759"/>
    </source>
</evidence>
<evidence type="ECO:0000313" key="22">
    <source>
        <dbReference type="Proteomes" id="UP000077115"/>
    </source>
</evidence>
<dbReference type="GO" id="GO:0005634">
    <property type="term" value="C:nucleus"/>
    <property type="evidence" value="ECO:0007669"/>
    <property type="project" value="UniProtKB-ARBA"/>
</dbReference>
<keyword evidence="12" id="KW-0695">RNA-directed DNA polymerase</keyword>
<protein>
    <recommendedName>
        <fullName evidence="1">RNA-directed DNA polymerase</fullName>
        <ecNumber evidence="1">2.7.7.49</ecNumber>
    </recommendedName>
</protein>
<dbReference type="SUPFAM" id="SSF54160">
    <property type="entry name" value="Chromo domain-like"/>
    <property type="match status" value="1"/>
</dbReference>
<accession>A0A177WWY2</accession>
<feature type="domain" description="Reverse transcriptase" evidence="19">
    <location>
        <begin position="615"/>
        <end position="794"/>
    </location>
</feature>
<keyword evidence="5" id="KW-0540">Nuclease</keyword>
<dbReference type="InterPro" id="IPR000953">
    <property type="entry name" value="Chromo/chromo_shadow_dom"/>
</dbReference>
<dbReference type="PROSITE" id="PS50013">
    <property type="entry name" value="CHROMO_2"/>
    <property type="match status" value="1"/>
</dbReference>
<dbReference type="GO" id="GO:0004519">
    <property type="term" value="F:endonuclease activity"/>
    <property type="evidence" value="ECO:0007669"/>
    <property type="project" value="UniProtKB-KW"/>
</dbReference>
<keyword evidence="7" id="KW-0064">Aspartyl protease</keyword>
<sequence length="1540" mass="174345">MENYVEALQNVLQNMQSEIAALRTERSAPLVQATLSIPPPDRYNGNRSKFTTFVSQCNLAMRMHPTQFPSDQARVGFMISLLTGPAADWATPLLAANDPVLNSLPEFINLFRRQFDDPDRERTAEARLKNFEQGQRSCADYATEFLRLSADTDWNDGAKIFIFKSGLSSDIKTRLSYISACPRDLRGFIDLCIRVDERITELQKEVPPFKPSKRLPSLTTFQPQSSNDMQANNCRLKIRRSSNQHQCLDFRQFGKRTQPSLSGGLVPAVTPLPPETDTDGMTDYGTKQRTVMCGSVGVARGMLDKDVDVVVPSGETGSFTQMPSTPPLYSHQPAKPTQHAKSVQCKTPSRSYSLVSSVSPSSIVIPVSLVLPSGRFVSCHSLVDSGASGNFIDESFIARSRIPLVTKQEPLHVEGVDGRPLSSGPISKETLPLRVVIGDFIQEMTFDVIKCPHQPLIFGYPWLSSCNPKISWFSRVMKLPHSVSCLVSHFVSNSSSKINPVSSDNSVSHRSFPVNPVSVDDSHFIEPPVNDSCFVLPTPDIPSIQATTTPSSDIPLHLVEFASVFSKKKALVLPPHRQYDCPIDLEPGSTPKFGPLYSLSEPELKALRDYLDENLANGFIQPSTSPAGSPILFVKKKDGSLRLCVDYRSINNITIKNRYPLPLINEMLDRLQGSQVYTKLDLRGAYNLLRIRAGDEWKTAFRTRYGHFEYKVMPFGLTNAPATFQHFINDVLRNELDQFAIAYLDDILIYSKSEKEHLDHVRTVLKRLHESQLYCKLEKCEFSKDRISFLGYVISPKGIEMEREKLTAVLDWPQPKNLTDLRSFIGFANFYRRFIDGYSKIAAPLTQLFKKSKVFEWTPDANNAFQMLKNAFVSDPTLVHADTTRPFIIESDASDFAIGCVLSQRDANNQLRPCSFHSRSLSSAERNYSIYEKELLAIREAFDVWRHYLEGAHHAVEVLTDHKNLEYLASARILNQRHARWSEFLSRFNIKIQYRPGSKNGKADALSRRSDYETQSGDIPDIPRTLLSAESFSETIDTPHHPSSVALQILPRTTTKDLLQLIQQSQQTDDYIMSLGTDPEFVVKEGLLLHQDRIVVPKSCYAAVLHSCHDVLAVGHPGIRRTLNLVSRKFWWPTMRADTKNYVSTCDTCARAKVPRHKPYGLLKPLETSDRPWGIITMDFISSLPTSNGHTCIFVIVCSLTKLAHFVSCPELPSADETATMFIENVFRLHGLPDSIVSDRGPQFTSHFWQALCKGLGIRTRLSTAFHPQTDGQTERVNQVINQYLRCYTSYQQDDWVSLLPLAEFAYNNLEHASIRSSPFLATYGYHPRIEFPTLLESSINVPSAQERIQHIQQNLALLKENLEKAKSDYKHFSDRNKVAEPVFTPGELVWLLARNIKTTRPSKKLDYQRLGPFRVIEPSGTLAYRLELPKDIRIHPVFHVSLLEKHQQNEFADRQIIPPPPVIVENHLEYEVEKILDSKIVKGQLHYLVDWKGYTINDRSWEPVENISAPDKLAEFHSANPSKPKEPSRLQRRRRLERG</sequence>
<feature type="coiled-coil region" evidence="16">
    <location>
        <begin position="1342"/>
        <end position="1376"/>
    </location>
</feature>
<dbReference type="PANTHER" id="PTHR37984:SF5">
    <property type="entry name" value="PROTEIN NYNRIN-LIKE"/>
    <property type="match status" value="1"/>
</dbReference>
<dbReference type="STRING" id="403673.A0A177WWY2"/>
<dbReference type="SMART" id="SM00298">
    <property type="entry name" value="CHROMO"/>
    <property type="match status" value="1"/>
</dbReference>
<dbReference type="InterPro" id="IPR036397">
    <property type="entry name" value="RNaseH_sf"/>
</dbReference>
<dbReference type="GO" id="GO:0015074">
    <property type="term" value="P:DNA integration"/>
    <property type="evidence" value="ECO:0007669"/>
    <property type="project" value="UniProtKB-KW"/>
</dbReference>
<evidence type="ECO:0000256" key="15">
    <source>
        <dbReference type="ARBA" id="ARBA00023172"/>
    </source>
</evidence>
<feature type="region of interest" description="Disordered" evidence="17">
    <location>
        <begin position="261"/>
        <end position="285"/>
    </location>
</feature>
<evidence type="ECO:0000256" key="16">
    <source>
        <dbReference type="SAM" id="Coils"/>
    </source>
</evidence>
<evidence type="ECO:0000259" key="18">
    <source>
        <dbReference type="PROSITE" id="PS50013"/>
    </source>
</evidence>
<evidence type="ECO:0000256" key="4">
    <source>
        <dbReference type="ARBA" id="ARBA00022695"/>
    </source>
</evidence>
<dbReference type="InterPro" id="IPR043128">
    <property type="entry name" value="Rev_trsase/Diguanyl_cyclase"/>
</dbReference>
<feature type="domain" description="Chromo" evidence="18">
    <location>
        <begin position="1471"/>
        <end position="1529"/>
    </location>
</feature>
<dbReference type="GO" id="GO:0046872">
    <property type="term" value="F:metal ion binding"/>
    <property type="evidence" value="ECO:0007669"/>
    <property type="project" value="UniProtKB-KW"/>
</dbReference>
<proteinExistence type="predicted"/>
<organism evidence="21 22">
    <name type="scientific">Batrachochytrium dendrobatidis (strain JEL423)</name>
    <dbReference type="NCBI Taxonomy" id="403673"/>
    <lineage>
        <taxon>Eukaryota</taxon>
        <taxon>Fungi</taxon>
        <taxon>Fungi incertae sedis</taxon>
        <taxon>Chytridiomycota</taxon>
        <taxon>Chytridiomycota incertae sedis</taxon>
        <taxon>Chytridiomycetes</taxon>
        <taxon>Rhizophydiales</taxon>
        <taxon>Rhizophydiales incertae sedis</taxon>
        <taxon>Batrachochytrium</taxon>
    </lineage>
</organism>
<dbReference type="Pfam" id="PF17917">
    <property type="entry name" value="RT_RNaseH"/>
    <property type="match status" value="1"/>
</dbReference>
<evidence type="ECO:0000256" key="6">
    <source>
        <dbReference type="ARBA" id="ARBA00022723"/>
    </source>
</evidence>
<keyword evidence="14" id="KW-0238">DNA-binding</keyword>
<dbReference type="FunFam" id="3.30.420.10:FF:000032">
    <property type="entry name" value="Retrovirus-related Pol polyprotein from transposon 297-like Protein"/>
    <property type="match status" value="1"/>
</dbReference>
<dbReference type="InterPro" id="IPR050951">
    <property type="entry name" value="Retrovirus_Pol_polyprotein"/>
</dbReference>
<dbReference type="PANTHER" id="PTHR37984">
    <property type="entry name" value="PROTEIN CBG26694"/>
    <property type="match status" value="1"/>
</dbReference>
<dbReference type="EC" id="2.7.7.49" evidence="1"/>
<evidence type="ECO:0000259" key="20">
    <source>
        <dbReference type="PROSITE" id="PS50994"/>
    </source>
</evidence>
<dbReference type="SUPFAM" id="SSF56672">
    <property type="entry name" value="DNA/RNA polymerases"/>
    <property type="match status" value="1"/>
</dbReference>
<gene>
    <name evidence="21" type="ORF">BDEG_27815</name>
</gene>
<dbReference type="InterPro" id="IPR005162">
    <property type="entry name" value="Retrotrans_gag_dom"/>
</dbReference>
<dbReference type="Pfam" id="PF03732">
    <property type="entry name" value="Retrotrans_gag"/>
    <property type="match status" value="1"/>
</dbReference>
<dbReference type="Pfam" id="PF00385">
    <property type="entry name" value="Chromo"/>
    <property type="match status" value="1"/>
</dbReference>
<dbReference type="CDD" id="cd00024">
    <property type="entry name" value="CD_CSD"/>
    <property type="match status" value="1"/>
</dbReference>
<dbReference type="FunFam" id="3.30.70.270:FF:000020">
    <property type="entry name" value="Transposon Tf2-6 polyprotein-like Protein"/>
    <property type="match status" value="1"/>
</dbReference>
<dbReference type="Gene3D" id="3.30.70.270">
    <property type="match status" value="2"/>
</dbReference>
<dbReference type="Pfam" id="PF00665">
    <property type="entry name" value="rve"/>
    <property type="match status" value="1"/>
</dbReference>
<keyword evidence="10" id="KW-0460">Magnesium</keyword>
<evidence type="ECO:0000256" key="2">
    <source>
        <dbReference type="ARBA" id="ARBA00022670"/>
    </source>
</evidence>
<keyword evidence="13" id="KW-0239">DNA-directed DNA polymerase</keyword>
<dbReference type="GO" id="GO:0006310">
    <property type="term" value="P:DNA recombination"/>
    <property type="evidence" value="ECO:0007669"/>
    <property type="project" value="UniProtKB-KW"/>
</dbReference>
<dbReference type="CDD" id="cd09274">
    <property type="entry name" value="RNase_HI_RT_Ty3"/>
    <property type="match status" value="1"/>
</dbReference>
<feature type="region of interest" description="Disordered" evidence="17">
    <location>
        <begin position="1516"/>
        <end position="1540"/>
    </location>
</feature>
<dbReference type="InterPro" id="IPR012337">
    <property type="entry name" value="RNaseH-like_sf"/>
</dbReference>
<dbReference type="InterPro" id="IPR016197">
    <property type="entry name" value="Chromo-like_dom_sf"/>
</dbReference>
<name>A0A177WWY2_BATDL</name>
<dbReference type="InterPro" id="IPR023780">
    <property type="entry name" value="Chromo_domain"/>
</dbReference>
<keyword evidence="16" id="KW-0175">Coiled coil</keyword>
<keyword evidence="6" id="KW-0479">Metal-binding</keyword>
<evidence type="ECO:0000256" key="5">
    <source>
        <dbReference type="ARBA" id="ARBA00022722"/>
    </source>
</evidence>
<dbReference type="InterPro" id="IPR041373">
    <property type="entry name" value="RT_RNaseH"/>
</dbReference>
<keyword evidence="4" id="KW-0548">Nucleotidyltransferase</keyword>
<dbReference type="InterPro" id="IPR021109">
    <property type="entry name" value="Peptidase_aspartic_dom_sf"/>
</dbReference>
<dbReference type="OrthoDB" id="2155711at2759"/>
<dbReference type="PROSITE" id="PS50878">
    <property type="entry name" value="RT_POL"/>
    <property type="match status" value="1"/>
</dbReference>
<dbReference type="Pfam" id="PF17921">
    <property type="entry name" value="Integrase_H2C2"/>
    <property type="match status" value="1"/>
</dbReference>
<dbReference type="Gene3D" id="2.40.50.40">
    <property type="match status" value="1"/>
</dbReference>
<dbReference type="PROSITE" id="PS50994">
    <property type="entry name" value="INTEGRASE"/>
    <property type="match status" value="1"/>
</dbReference>
<dbReference type="Gene3D" id="2.40.70.10">
    <property type="entry name" value="Acid Proteases"/>
    <property type="match status" value="1"/>
</dbReference>
<dbReference type="EMBL" id="DS022312">
    <property type="protein sequence ID" value="OAJ44613.1"/>
    <property type="molecule type" value="Genomic_DNA"/>
</dbReference>
<feature type="domain" description="Integrase catalytic" evidence="20">
    <location>
        <begin position="1168"/>
        <end position="1327"/>
    </location>
</feature>
<evidence type="ECO:0000256" key="13">
    <source>
        <dbReference type="ARBA" id="ARBA00022932"/>
    </source>
</evidence>
<evidence type="ECO:0000256" key="9">
    <source>
        <dbReference type="ARBA" id="ARBA00022801"/>
    </source>
</evidence>
<dbReference type="GO" id="GO:0006508">
    <property type="term" value="P:proteolysis"/>
    <property type="evidence" value="ECO:0007669"/>
    <property type="project" value="UniProtKB-KW"/>
</dbReference>
<evidence type="ECO:0000256" key="10">
    <source>
        <dbReference type="ARBA" id="ARBA00022842"/>
    </source>
</evidence>
<dbReference type="InterPro" id="IPR000477">
    <property type="entry name" value="RT_dom"/>
</dbReference>
<dbReference type="Gene3D" id="3.10.10.10">
    <property type="entry name" value="HIV Type 1 Reverse Transcriptase, subunit A, domain 1"/>
    <property type="match status" value="1"/>
</dbReference>
<dbReference type="Proteomes" id="UP000077115">
    <property type="component" value="Unassembled WGS sequence"/>
</dbReference>
<dbReference type="GO" id="GO:0003677">
    <property type="term" value="F:DNA binding"/>
    <property type="evidence" value="ECO:0007669"/>
    <property type="project" value="UniProtKB-KW"/>
</dbReference>
<reference evidence="21 22" key="2">
    <citation type="submission" date="2016-05" db="EMBL/GenBank/DDBJ databases">
        <title>Lineage-specific infection strategies underlie the spectrum of fungal disease in amphibians.</title>
        <authorList>
            <person name="Cuomo C.A."/>
            <person name="Farrer R.A."/>
            <person name="James T."/>
            <person name="Longcore J."/>
            <person name="Birren B."/>
        </authorList>
    </citation>
    <scope>NUCLEOTIDE SEQUENCE [LARGE SCALE GENOMIC DNA]</scope>
    <source>
        <strain evidence="21 22">JEL423</strain>
    </source>
</reference>
<evidence type="ECO:0000256" key="3">
    <source>
        <dbReference type="ARBA" id="ARBA00022679"/>
    </source>
</evidence>
<dbReference type="CDD" id="cd00303">
    <property type="entry name" value="retropepsin_like"/>
    <property type="match status" value="1"/>
</dbReference>
<reference evidence="21 22" key="1">
    <citation type="submission" date="2006-10" db="EMBL/GenBank/DDBJ databases">
        <title>The Genome Sequence of Batrachochytrium dendrobatidis JEL423.</title>
        <authorList>
            <consortium name="The Broad Institute Genome Sequencing Platform"/>
            <person name="Birren B."/>
            <person name="Lander E."/>
            <person name="Galagan J."/>
            <person name="Cuomo C."/>
            <person name="Devon K."/>
            <person name="Jaffe D."/>
            <person name="Butler J."/>
            <person name="Alvarez P."/>
            <person name="Gnerre S."/>
            <person name="Grabherr M."/>
            <person name="Kleber M."/>
            <person name="Mauceli E."/>
            <person name="Brockman W."/>
            <person name="Young S."/>
            <person name="LaButti K."/>
            <person name="Sykes S."/>
            <person name="DeCaprio D."/>
            <person name="Crawford M."/>
            <person name="Koehrsen M."/>
            <person name="Engels R."/>
            <person name="Montgomery P."/>
            <person name="Pearson M."/>
            <person name="Howarth C."/>
            <person name="Larson L."/>
            <person name="White J."/>
            <person name="O'Leary S."/>
            <person name="Kodira C."/>
            <person name="Zeng Q."/>
            <person name="Yandava C."/>
            <person name="Alvarado L."/>
            <person name="Longcore J."/>
            <person name="James T."/>
        </authorList>
    </citation>
    <scope>NUCLEOTIDE SEQUENCE [LARGE SCALE GENOMIC DNA]</scope>
    <source>
        <strain evidence="21 22">JEL423</strain>
    </source>
</reference>
<dbReference type="CDD" id="cd01647">
    <property type="entry name" value="RT_LTR"/>
    <property type="match status" value="1"/>
</dbReference>
<dbReference type="InterPro" id="IPR043502">
    <property type="entry name" value="DNA/RNA_pol_sf"/>
</dbReference>
<dbReference type="Pfam" id="PF00078">
    <property type="entry name" value="RVT_1"/>
    <property type="match status" value="1"/>
</dbReference>
<keyword evidence="9" id="KW-0378">Hydrolase</keyword>
<keyword evidence="11" id="KW-0229">DNA integration</keyword>
<keyword evidence="3" id="KW-0808">Transferase</keyword>
<dbReference type="InterPro" id="IPR001584">
    <property type="entry name" value="Integrase_cat-core"/>
</dbReference>
<keyword evidence="8" id="KW-0255">Endonuclease</keyword>
<evidence type="ECO:0000313" key="21">
    <source>
        <dbReference type="EMBL" id="OAJ44613.1"/>
    </source>
</evidence>
<dbReference type="InterPro" id="IPR041588">
    <property type="entry name" value="Integrase_H2C2"/>
</dbReference>
<keyword evidence="15" id="KW-0233">DNA recombination</keyword>
<evidence type="ECO:0000256" key="11">
    <source>
        <dbReference type="ARBA" id="ARBA00022908"/>
    </source>
</evidence>
<dbReference type="Gene3D" id="3.30.420.10">
    <property type="entry name" value="Ribonuclease H-like superfamily/Ribonuclease H"/>
    <property type="match status" value="1"/>
</dbReference>
<feature type="compositionally biased region" description="Basic residues" evidence="17">
    <location>
        <begin position="1531"/>
        <end position="1540"/>
    </location>
</feature>